<name>A0A2X0N8M6_9BASI</name>
<feature type="region of interest" description="Disordered" evidence="1">
    <location>
        <begin position="53"/>
        <end position="79"/>
    </location>
</feature>
<evidence type="ECO:0000313" key="3">
    <source>
        <dbReference type="Proteomes" id="UP000249723"/>
    </source>
</evidence>
<evidence type="ECO:0000256" key="1">
    <source>
        <dbReference type="SAM" id="MobiDB-lite"/>
    </source>
</evidence>
<organism evidence="2 3">
    <name type="scientific">Microbotryum saponariae</name>
    <dbReference type="NCBI Taxonomy" id="289078"/>
    <lineage>
        <taxon>Eukaryota</taxon>
        <taxon>Fungi</taxon>
        <taxon>Dikarya</taxon>
        <taxon>Basidiomycota</taxon>
        <taxon>Pucciniomycotina</taxon>
        <taxon>Microbotryomycetes</taxon>
        <taxon>Microbotryales</taxon>
        <taxon>Microbotryaceae</taxon>
        <taxon>Microbotryum</taxon>
    </lineage>
</organism>
<evidence type="ECO:0000313" key="2">
    <source>
        <dbReference type="EMBL" id="SDA03692.1"/>
    </source>
</evidence>
<reference evidence="3" key="1">
    <citation type="submission" date="2016-10" db="EMBL/GenBank/DDBJ databases">
        <authorList>
            <person name="Jeantristanb JTB J.-T."/>
            <person name="Ricardo R."/>
        </authorList>
    </citation>
    <scope>NUCLEOTIDE SEQUENCE [LARGE SCALE GENOMIC DNA]</scope>
</reference>
<feature type="compositionally biased region" description="Low complexity" evidence="1">
    <location>
        <begin position="68"/>
        <end position="78"/>
    </location>
</feature>
<dbReference type="EMBL" id="FMWP01000138">
    <property type="protein sequence ID" value="SDA03692.1"/>
    <property type="molecule type" value="Genomic_DNA"/>
</dbReference>
<proteinExistence type="predicted"/>
<dbReference type="Proteomes" id="UP000249723">
    <property type="component" value="Unassembled WGS sequence"/>
</dbReference>
<gene>
    <name evidence="2" type="ORF">BZ3500_MVSOF-1268-A1-R1_CHR11-1G03132</name>
</gene>
<dbReference type="STRING" id="289078.A0A2X0N8M6"/>
<accession>A0A2X0N8M6</accession>
<keyword evidence="3" id="KW-1185">Reference proteome</keyword>
<dbReference type="AlphaFoldDB" id="A0A2X0N8M6"/>
<protein>
    <submittedName>
        <fullName evidence="2">BZ3500_MvSof-1268-A1-R1_Chr11-1g03132 protein</fullName>
    </submittedName>
</protein>
<sequence length="194" mass="21471">MRTLRLLPVSCLRLVYNLVLVLVLVLRRNELGHVIDREGRALCCWPGQRLQQPQARQERDRKLGVGPSTSVSHSSSHSALVRAHREAATGERIWPKEHTIATKNPLGEVIAGVINTNSPQCISVAPDRGKTAETAETTADVVLLTRAGVAHDPILPDAWTFPSHPVPQADVDADTDTIVILQRKRKRQWPASER</sequence>